<dbReference type="Pfam" id="PF22807">
    <property type="entry name" value="TrAA12"/>
    <property type="match status" value="1"/>
</dbReference>
<proteinExistence type="predicted"/>
<dbReference type="PANTHER" id="PTHR19328:SF53">
    <property type="entry name" value="MEMBRANE PROTEIN"/>
    <property type="match status" value="1"/>
</dbReference>
<dbReference type="InterPro" id="IPR054539">
    <property type="entry name" value="Beta-prop_PDH"/>
</dbReference>
<protein>
    <recommendedName>
        <fullName evidence="1">Pyrroloquinoline quinone-dependent pyranose dehydrogenase beta-propeller domain-containing protein</fullName>
    </recommendedName>
</protein>
<dbReference type="EMBL" id="MFEG01000003">
    <property type="protein sequence ID" value="OGE76560.1"/>
    <property type="molecule type" value="Genomic_DNA"/>
</dbReference>
<dbReference type="InterPro" id="IPR011041">
    <property type="entry name" value="Quinoprot_gluc/sorb_DH_b-prop"/>
</dbReference>
<sequence>MKKFNLVVFGSLFVAFAIWGTINYLPQLVDLIKGIEPIITPPAQDISRPGVNDTDLPLEVPDDFAISIFATGVPGARVLAFDPTGRLLVSQTSAGKVVALADENVDFKAEKNITVIQGLRQPHGIAMDCEGNAAVQKCYLYVAETHQVSRFEYDQATAQASSPQKLVELPSGGGHFTRTIAFGPEGRLYVSIGSSCNVCNETDERRAKIFSMNKDGSDFREHARGLRNSVFFTWSYVDGRMWATEMGRDNLGDDVPPDEINIIEEGGNYGWPTCYGKNIHDINFDKNTYIRNPCMDPFEKGSAVDLQAHSAPLGLGFVPEEGWPENYWYDLIVAYHGSWNRSVPTGYKLVRVKLDAEGHYEGIEDFITGWETGGGALGRPVDILLQPGGIMYVSDDKAGVIYRVTYNQRIEITTFEDCVAAGYPVMESHPRQCRLPSGITLTEEIDKERAP</sequence>
<dbReference type="Gene3D" id="2.120.10.30">
    <property type="entry name" value="TolB, C-terminal domain"/>
    <property type="match status" value="1"/>
</dbReference>
<evidence type="ECO:0000259" key="1">
    <source>
        <dbReference type="Pfam" id="PF22807"/>
    </source>
</evidence>
<name>A0A1F5NGL4_9BACT</name>
<organism evidence="2 3">
    <name type="scientific">Candidatus Doudnabacteria bacterium RIFCSPHIGHO2_01_52_17</name>
    <dbReference type="NCBI Taxonomy" id="1817820"/>
    <lineage>
        <taxon>Bacteria</taxon>
        <taxon>Candidatus Doudnaibacteriota</taxon>
    </lineage>
</organism>
<dbReference type="AlphaFoldDB" id="A0A1F5NGL4"/>
<evidence type="ECO:0000313" key="2">
    <source>
        <dbReference type="EMBL" id="OGE76560.1"/>
    </source>
</evidence>
<gene>
    <name evidence="2" type="ORF">A3K06_03575</name>
</gene>
<comment type="caution">
    <text evidence="2">The sequence shown here is derived from an EMBL/GenBank/DDBJ whole genome shotgun (WGS) entry which is preliminary data.</text>
</comment>
<dbReference type="PANTHER" id="PTHR19328">
    <property type="entry name" value="HEDGEHOG-INTERACTING PROTEIN"/>
    <property type="match status" value="1"/>
</dbReference>
<feature type="domain" description="Pyrroloquinoline quinone-dependent pyranose dehydrogenase beta-propeller" evidence="1">
    <location>
        <begin position="59"/>
        <end position="406"/>
    </location>
</feature>
<evidence type="ECO:0000313" key="3">
    <source>
        <dbReference type="Proteomes" id="UP000176547"/>
    </source>
</evidence>
<dbReference type="InterPro" id="IPR011042">
    <property type="entry name" value="6-blade_b-propeller_TolB-like"/>
</dbReference>
<reference evidence="2 3" key="1">
    <citation type="journal article" date="2016" name="Nat. Commun.">
        <title>Thousands of microbial genomes shed light on interconnected biogeochemical processes in an aquifer system.</title>
        <authorList>
            <person name="Anantharaman K."/>
            <person name="Brown C.T."/>
            <person name="Hug L.A."/>
            <person name="Sharon I."/>
            <person name="Castelle C.J."/>
            <person name="Probst A.J."/>
            <person name="Thomas B.C."/>
            <person name="Singh A."/>
            <person name="Wilkins M.J."/>
            <person name="Karaoz U."/>
            <person name="Brodie E.L."/>
            <person name="Williams K.H."/>
            <person name="Hubbard S.S."/>
            <person name="Banfield J.F."/>
        </authorList>
    </citation>
    <scope>NUCLEOTIDE SEQUENCE [LARGE SCALE GENOMIC DNA]</scope>
</reference>
<dbReference type="SUPFAM" id="SSF50952">
    <property type="entry name" value="Soluble quinoprotein glucose dehydrogenase"/>
    <property type="match status" value="1"/>
</dbReference>
<accession>A0A1F5NGL4</accession>
<dbReference type="Proteomes" id="UP000176547">
    <property type="component" value="Unassembled WGS sequence"/>
</dbReference>